<organism evidence="8 9">
    <name type="scientific">Sphagnum jensenii</name>
    <dbReference type="NCBI Taxonomy" id="128206"/>
    <lineage>
        <taxon>Eukaryota</taxon>
        <taxon>Viridiplantae</taxon>
        <taxon>Streptophyta</taxon>
        <taxon>Embryophyta</taxon>
        <taxon>Bryophyta</taxon>
        <taxon>Sphagnophytina</taxon>
        <taxon>Sphagnopsida</taxon>
        <taxon>Sphagnales</taxon>
        <taxon>Sphagnaceae</taxon>
        <taxon>Sphagnum</taxon>
    </lineage>
</organism>
<feature type="compositionally biased region" description="Basic and acidic residues" evidence="6">
    <location>
        <begin position="137"/>
        <end position="182"/>
    </location>
</feature>
<dbReference type="EMBL" id="OZ020114">
    <property type="protein sequence ID" value="CAK9266887.1"/>
    <property type="molecule type" value="Genomic_DNA"/>
</dbReference>
<proteinExistence type="predicted"/>
<feature type="compositionally biased region" description="Basic and acidic residues" evidence="6">
    <location>
        <begin position="52"/>
        <end position="63"/>
    </location>
</feature>
<evidence type="ECO:0000256" key="4">
    <source>
        <dbReference type="ARBA" id="ARBA00023163"/>
    </source>
</evidence>
<evidence type="ECO:0000256" key="1">
    <source>
        <dbReference type="ARBA" id="ARBA00004123"/>
    </source>
</evidence>
<evidence type="ECO:0000256" key="6">
    <source>
        <dbReference type="SAM" id="MobiDB-lite"/>
    </source>
</evidence>
<keyword evidence="4" id="KW-0804">Transcription</keyword>
<evidence type="ECO:0000313" key="9">
    <source>
        <dbReference type="Proteomes" id="UP001497444"/>
    </source>
</evidence>
<evidence type="ECO:0000256" key="2">
    <source>
        <dbReference type="ARBA" id="ARBA00023015"/>
    </source>
</evidence>
<dbReference type="Proteomes" id="UP001497444">
    <property type="component" value="Chromosome 19"/>
</dbReference>
<dbReference type="SMART" id="SM00391">
    <property type="entry name" value="MBD"/>
    <property type="match status" value="1"/>
</dbReference>
<accession>A0ABP0WJ36</accession>
<dbReference type="InterPro" id="IPR016177">
    <property type="entry name" value="DNA-bd_dom_sf"/>
</dbReference>
<comment type="subcellular location">
    <subcellularLocation>
        <location evidence="1">Nucleus</location>
    </subcellularLocation>
</comment>
<dbReference type="CDD" id="cd01396">
    <property type="entry name" value="MeCP2_MBD"/>
    <property type="match status" value="1"/>
</dbReference>
<keyword evidence="9" id="KW-1185">Reference proteome</keyword>
<dbReference type="PANTHER" id="PTHR33729:SF6">
    <property type="entry name" value="METHYL-CPG-BINDING DOMAIN-CONTAINING PROTEIN 11"/>
    <property type="match status" value="1"/>
</dbReference>
<dbReference type="InterPro" id="IPR039622">
    <property type="entry name" value="MBD10/11"/>
</dbReference>
<keyword evidence="2" id="KW-0805">Transcription regulation</keyword>
<name>A0ABP0WJ36_9BRYO</name>
<keyword evidence="3" id="KW-0238">DNA-binding</keyword>
<feature type="region of interest" description="Disordered" evidence="6">
    <location>
        <begin position="31"/>
        <end position="182"/>
    </location>
</feature>
<dbReference type="SUPFAM" id="SSF54171">
    <property type="entry name" value="DNA-binding domain"/>
    <property type="match status" value="1"/>
</dbReference>
<sequence>MGSPGATAAAGSPEGVLEDLTGSLQGWKRKLFTKKSGTPKRKDVSFLAPDGEEIRNKRQLDKYLKKHPGSLTASDFDWSSGETPRRSARLSSKGRLSGDSIEGEAEAELVTSKRIKRQSRENGKDISSPKTPAKIGAGKDEVIQDAEKPEEKVAGEEHDSLVDESQKGIVKKAAEESTVEKNGEIEKEVVTSEPKPMDIDAPVLDSKDVVAGESAAKPEETKLNEIVVPGEEDAVLPAVEESKVDVPTEVTPKAVVAEEVEKVAPAPALLTDLNAKEPVIEEDAREQVELPQPQGVHTLVDNAAASGVVPKPEEVSQAPVGAPESAVELVA</sequence>
<dbReference type="PANTHER" id="PTHR33729">
    <property type="entry name" value="METHYL-CPG BINDING DOMAIN CONTAINING PROTEIN, EXPRESSED"/>
    <property type="match status" value="1"/>
</dbReference>
<evidence type="ECO:0000256" key="5">
    <source>
        <dbReference type="ARBA" id="ARBA00023242"/>
    </source>
</evidence>
<evidence type="ECO:0000259" key="7">
    <source>
        <dbReference type="PROSITE" id="PS50982"/>
    </source>
</evidence>
<evidence type="ECO:0000256" key="3">
    <source>
        <dbReference type="ARBA" id="ARBA00023125"/>
    </source>
</evidence>
<dbReference type="Gene3D" id="3.30.890.10">
    <property type="entry name" value="Methyl-cpg-binding Protein 2, Chain A"/>
    <property type="match status" value="1"/>
</dbReference>
<dbReference type="PROSITE" id="PS50982">
    <property type="entry name" value="MBD"/>
    <property type="match status" value="1"/>
</dbReference>
<gene>
    <name evidence="8" type="ORF">CSSPJE1EN1_LOCUS12365</name>
</gene>
<dbReference type="Pfam" id="PF01429">
    <property type="entry name" value="MBD"/>
    <property type="match status" value="1"/>
</dbReference>
<evidence type="ECO:0000313" key="8">
    <source>
        <dbReference type="EMBL" id="CAK9266887.1"/>
    </source>
</evidence>
<dbReference type="InterPro" id="IPR001739">
    <property type="entry name" value="Methyl_CpG_DNA-bd"/>
</dbReference>
<feature type="domain" description="MBD" evidence="7">
    <location>
        <begin position="13"/>
        <end position="83"/>
    </location>
</feature>
<keyword evidence="5" id="KW-0539">Nucleus</keyword>
<feature type="region of interest" description="Disordered" evidence="6">
    <location>
        <begin position="308"/>
        <end position="331"/>
    </location>
</feature>
<reference evidence="8" key="1">
    <citation type="submission" date="2024-02" db="EMBL/GenBank/DDBJ databases">
        <authorList>
            <consortium name="ELIXIR-Norway"/>
            <consortium name="Elixir Norway"/>
        </authorList>
    </citation>
    <scope>NUCLEOTIDE SEQUENCE</scope>
</reference>
<protein>
    <recommendedName>
        <fullName evidence="7">MBD domain-containing protein</fullName>
    </recommendedName>
</protein>